<feature type="transmembrane region" description="Helical" evidence="1">
    <location>
        <begin position="86"/>
        <end position="108"/>
    </location>
</feature>
<evidence type="ECO:0008006" key="4">
    <source>
        <dbReference type="Google" id="ProtNLM"/>
    </source>
</evidence>
<feature type="transmembrane region" description="Helical" evidence="1">
    <location>
        <begin position="61"/>
        <end position="80"/>
    </location>
</feature>
<dbReference type="AlphaFoldDB" id="A0A2M8G6R1"/>
<dbReference type="Proteomes" id="UP000229438">
    <property type="component" value="Unassembled WGS sequence"/>
</dbReference>
<accession>A0A2M8G6R1</accession>
<reference evidence="3" key="1">
    <citation type="submission" date="2017-09" db="EMBL/GenBank/DDBJ databases">
        <title>Depth-based differentiation of microbial function through sediment-hosted aquifers and enrichment of novel symbionts in the deep terrestrial subsurface.</title>
        <authorList>
            <person name="Probst A.J."/>
            <person name="Ladd B."/>
            <person name="Jarett J.K."/>
            <person name="Geller-Mcgrath D.E."/>
            <person name="Sieber C.M.K."/>
            <person name="Emerson J.B."/>
            <person name="Anantharaman K."/>
            <person name="Thomas B.C."/>
            <person name="Malmstrom R."/>
            <person name="Stieglmeier M."/>
            <person name="Klingl A."/>
            <person name="Woyke T."/>
            <person name="Ryan C.M."/>
            <person name="Banfield J.F."/>
        </authorList>
    </citation>
    <scope>NUCLEOTIDE SEQUENCE [LARGE SCALE GENOMIC DNA]</scope>
</reference>
<keyword evidence="1" id="KW-0812">Transmembrane</keyword>
<organism evidence="2 3">
    <name type="scientific">candidate division WWE3 bacterium CG_4_8_14_3_um_filter_42_11</name>
    <dbReference type="NCBI Taxonomy" id="1975076"/>
    <lineage>
        <taxon>Bacteria</taxon>
        <taxon>Katanobacteria</taxon>
    </lineage>
</organism>
<evidence type="ECO:0000313" key="2">
    <source>
        <dbReference type="EMBL" id="PJC68437.1"/>
    </source>
</evidence>
<proteinExistence type="predicted"/>
<keyword evidence="1" id="KW-1133">Transmembrane helix</keyword>
<feature type="transmembrane region" description="Helical" evidence="1">
    <location>
        <begin position="120"/>
        <end position="141"/>
    </location>
</feature>
<evidence type="ECO:0000313" key="3">
    <source>
        <dbReference type="Proteomes" id="UP000229438"/>
    </source>
</evidence>
<protein>
    <recommendedName>
        <fullName evidence="4">Major facilitator superfamily (MFS) profile domain-containing protein</fullName>
    </recommendedName>
</protein>
<comment type="caution">
    <text evidence="2">The sequence shown here is derived from an EMBL/GenBank/DDBJ whole genome shotgun (WGS) entry which is preliminary data.</text>
</comment>
<evidence type="ECO:0000256" key="1">
    <source>
        <dbReference type="SAM" id="Phobius"/>
    </source>
</evidence>
<feature type="transmembrane region" description="Helical" evidence="1">
    <location>
        <begin position="216"/>
        <end position="240"/>
    </location>
</feature>
<dbReference type="EMBL" id="PFQS01000094">
    <property type="protein sequence ID" value="PJC68437.1"/>
    <property type="molecule type" value="Genomic_DNA"/>
</dbReference>
<sequence length="301" mass="34252">MIAGNSNDLTYDPKLLVERLKQRNIENKFVIADYITYRLTTDQIPEAEQLFSNNKGTKENFIFRPIAYFYNTLFWLTHFYPKASRWFAMFAKNIWFIPIPLILLISLIIRNTKYQGKEAIASVTIAGFSLMSLEIIIIYIYQTLVGFLYYRLSLLIASIMAGMALGIWLGNQSIKKGKIIFFSLIKLHLLLGLFCIILFIIFVSTKSAPMTITEPVIFLSTILAGLLSSVIFPLANHLYLSKQAEPERKTGYIYSADLIGASIGAILPSLIFLPIFGVWYTLVFIVLMNLSVIILFQKPAQ</sequence>
<feature type="transmembrane region" description="Helical" evidence="1">
    <location>
        <begin position="252"/>
        <end position="272"/>
    </location>
</feature>
<gene>
    <name evidence="2" type="ORF">CO015_04010</name>
</gene>
<name>A0A2M8G6R1_UNCKA</name>
<feature type="transmembrane region" description="Helical" evidence="1">
    <location>
        <begin position="278"/>
        <end position="296"/>
    </location>
</feature>
<feature type="transmembrane region" description="Helical" evidence="1">
    <location>
        <begin position="147"/>
        <end position="169"/>
    </location>
</feature>
<feature type="transmembrane region" description="Helical" evidence="1">
    <location>
        <begin position="181"/>
        <end position="204"/>
    </location>
</feature>
<keyword evidence="1" id="KW-0472">Membrane</keyword>